<dbReference type="Pfam" id="PF02944">
    <property type="entry name" value="BESS"/>
    <property type="match status" value="1"/>
</dbReference>
<comment type="subcellular location">
    <subcellularLocation>
        <location evidence="1">Nucleus</location>
    </subcellularLocation>
</comment>
<dbReference type="InParanoid" id="A0A6J2XTW5"/>
<dbReference type="RefSeq" id="XP_030754004.1">
    <property type="nucleotide sequence ID" value="XM_030898144.1"/>
</dbReference>
<keyword evidence="1" id="KW-0539">Nucleus</keyword>
<evidence type="ECO:0000259" key="3">
    <source>
        <dbReference type="PROSITE" id="PS51029"/>
    </source>
</evidence>
<evidence type="ECO:0000313" key="6">
    <source>
        <dbReference type="RefSeq" id="XP_030754004.1"/>
    </source>
</evidence>
<feature type="region of interest" description="Disordered" evidence="2">
    <location>
        <begin position="148"/>
        <end position="175"/>
    </location>
</feature>
<dbReference type="OrthoDB" id="5803771at2759"/>
<dbReference type="PANTHER" id="PTHR12243">
    <property type="entry name" value="MADF DOMAIN TRANSCRIPTION FACTOR"/>
    <property type="match status" value="1"/>
</dbReference>
<dbReference type="PROSITE" id="PS51029">
    <property type="entry name" value="MADF"/>
    <property type="match status" value="1"/>
</dbReference>
<proteinExistence type="predicted"/>
<dbReference type="GO" id="GO:0005667">
    <property type="term" value="C:transcription regulator complex"/>
    <property type="evidence" value="ECO:0007669"/>
    <property type="project" value="TreeGrafter"/>
</dbReference>
<dbReference type="InterPro" id="IPR039353">
    <property type="entry name" value="TF_Adf1"/>
</dbReference>
<organism evidence="5 6">
    <name type="scientific">Sitophilus oryzae</name>
    <name type="common">Rice weevil</name>
    <name type="synonym">Curculio oryzae</name>
    <dbReference type="NCBI Taxonomy" id="7048"/>
    <lineage>
        <taxon>Eukaryota</taxon>
        <taxon>Metazoa</taxon>
        <taxon>Ecdysozoa</taxon>
        <taxon>Arthropoda</taxon>
        <taxon>Hexapoda</taxon>
        <taxon>Insecta</taxon>
        <taxon>Pterygota</taxon>
        <taxon>Neoptera</taxon>
        <taxon>Endopterygota</taxon>
        <taxon>Coleoptera</taxon>
        <taxon>Polyphaga</taxon>
        <taxon>Cucujiformia</taxon>
        <taxon>Curculionidae</taxon>
        <taxon>Dryophthorinae</taxon>
        <taxon>Sitophilus</taxon>
    </lineage>
</organism>
<dbReference type="GO" id="GO:0005634">
    <property type="term" value="C:nucleus"/>
    <property type="evidence" value="ECO:0007669"/>
    <property type="project" value="UniProtKB-SubCell"/>
</dbReference>
<evidence type="ECO:0000313" key="5">
    <source>
        <dbReference type="Proteomes" id="UP000504635"/>
    </source>
</evidence>
<dbReference type="KEGG" id="soy:115880835"/>
<dbReference type="Pfam" id="PF10545">
    <property type="entry name" value="MADF_DNA_bdg"/>
    <property type="match status" value="1"/>
</dbReference>
<gene>
    <name evidence="6" type="primary">LOC115880835</name>
</gene>
<evidence type="ECO:0000256" key="1">
    <source>
        <dbReference type="PROSITE-ProRule" id="PRU00371"/>
    </source>
</evidence>
<accession>A0A6J2XTW5</accession>
<feature type="domain" description="BESS" evidence="4">
    <location>
        <begin position="205"/>
        <end position="244"/>
    </location>
</feature>
<feature type="domain" description="MADF" evidence="3">
    <location>
        <begin position="7"/>
        <end position="98"/>
    </location>
</feature>
<dbReference type="PROSITE" id="PS51031">
    <property type="entry name" value="BESS"/>
    <property type="match status" value="1"/>
</dbReference>
<dbReference type="GO" id="GO:0006357">
    <property type="term" value="P:regulation of transcription by RNA polymerase II"/>
    <property type="evidence" value="ECO:0007669"/>
    <property type="project" value="TreeGrafter"/>
</dbReference>
<dbReference type="AlphaFoldDB" id="A0A6J2XTW5"/>
<keyword evidence="5" id="KW-1185">Reference proteome</keyword>
<dbReference type="GeneID" id="115880835"/>
<dbReference type="InterPro" id="IPR004210">
    <property type="entry name" value="BESS_motif"/>
</dbReference>
<dbReference type="GO" id="GO:0003677">
    <property type="term" value="F:DNA binding"/>
    <property type="evidence" value="ECO:0007669"/>
    <property type="project" value="InterPro"/>
</dbReference>
<name>A0A6J2XTW5_SITOR</name>
<reference evidence="6" key="1">
    <citation type="submission" date="2025-08" db="UniProtKB">
        <authorList>
            <consortium name="RefSeq"/>
        </authorList>
    </citation>
    <scope>IDENTIFICATION</scope>
    <source>
        <tissue evidence="6">Gonads</tissue>
    </source>
</reference>
<sequence>MDLDRELLISEIQTRPALWNERHPDYKNRIIASKHWEEVAKIVGVSESLVKAKWKNLKDKFRIEMKSLPKCRSGSEAQEYKGKWPFFNMMQFIKGIIAPTATQGNLSAPVNPVSNSDVEDTYLDNDVTHPDASLMQDSITTKFQTSNATYTRPSTQTTNCSTNSEKSTPKKKMTDQSEIDRYIGIEQQKLELLRNDQNRSSELVQNPDYNFLMSLLPYFGEFDGIEKLELRTSVQNVVMEALKRKKQGVSLNHVQVYSINVPVSTNNGTSDTTVGNYEQSTTYLLDSFDET</sequence>
<evidence type="ECO:0000256" key="2">
    <source>
        <dbReference type="SAM" id="MobiDB-lite"/>
    </source>
</evidence>
<protein>
    <submittedName>
        <fullName evidence="6">Transcription factor Adf-1-like</fullName>
    </submittedName>
</protein>
<dbReference type="SMART" id="SM00595">
    <property type="entry name" value="MADF"/>
    <property type="match status" value="1"/>
</dbReference>
<feature type="compositionally biased region" description="Polar residues" evidence="2">
    <location>
        <begin position="148"/>
        <end position="166"/>
    </location>
</feature>
<dbReference type="Proteomes" id="UP000504635">
    <property type="component" value="Unplaced"/>
</dbReference>
<dbReference type="InterPro" id="IPR006578">
    <property type="entry name" value="MADF-dom"/>
</dbReference>
<dbReference type="PANTHER" id="PTHR12243:SF69">
    <property type="entry name" value="SI:CH73-59F11.3"/>
    <property type="match status" value="1"/>
</dbReference>
<evidence type="ECO:0000259" key="4">
    <source>
        <dbReference type="PROSITE" id="PS51031"/>
    </source>
</evidence>